<protein>
    <submittedName>
        <fullName evidence="1">Uncharacterized protein</fullName>
    </submittedName>
</protein>
<comment type="caution">
    <text evidence="1">The sequence shown here is derived from an EMBL/GenBank/DDBJ whole genome shotgun (WGS) entry which is preliminary data.</text>
</comment>
<accession>A0A2M8PA49</accession>
<proteinExistence type="predicted"/>
<dbReference type="EMBL" id="PGTM01000404">
    <property type="protein sequence ID" value="PJF34416.1"/>
    <property type="molecule type" value="Genomic_DNA"/>
</dbReference>
<organism evidence="1 2">
    <name type="scientific">Candidatus Thermofonsia Clade 1 bacterium</name>
    <dbReference type="NCBI Taxonomy" id="2364210"/>
    <lineage>
        <taxon>Bacteria</taxon>
        <taxon>Bacillati</taxon>
        <taxon>Chloroflexota</taxon>
        <taxon>Candidatus Thermofontia</taxon>
        <taxon>Candidatus Thermofonsia Clade 1</taxon>
    </lineage>
</organism>
<dbReference type="Proteomes" id="UP000229681">
    <property type="component" value="Unassembled WGS sequence"/>
</dbReference>
<sequence>FSPTPVIAPLLNLTLTPRPTSTPTPVPMPTRAPTLTPSFTATYTDTPEPTFAARACTIAPQGGFAAIYNREPALQQALGCAQSAAVPVNAAIQDFENGRMLWVSALADLPTGTIYAILNTGQYLRYADTWVEGVDPVQPVGIESAPSGRLAPIRGFGKAWALNAAARNSLGWALGAESGTGAQVQRFERGEMIFIAALNQTYVFMAQGSLWRLENAPF</sequence>
<feature type="non-terminal residue" evidence="1">
    <location>
        <position position="1"/>
    </location>
</feature>
<evidence type="ECO:0000313" key="2">
    <source>
        <dbReference type="Proteomes" id="UP000229681"/>
    </source>
</evidence>
<dbReference type="AlphaFoldDB" id="A0A2M8PA49"/>
<name>A0A2M8PA49_9CHLR</name>
<reference evidence="1 2" key="1">
    <citation type="submission" date="2017-11" db="EMBL/GenBank/DDBJ databases">
        <title>Evolution of Phototrophy in the Chloroflexi Phylum Driven by Horizontal Gene Transfer.</title>
        <authorList>
            <person name="Ward L.M."/>
            <person name="Hemp J."/>
            <person name="Shih P.M."/>
            <person name="Mcglynn S.E."/>
            <person name="Fischer W."/>
        </authorList>
    </citation>
    <scope>NUCLEOTIDE SEQUENCE [LARGE SCALE GENOMIC DNA]</scope>
    <source>
        <strain evidence="1">JP3_13</strain>
    </source>
</reference>
<gene>
    <name evidence="1" type="ORF">CUN49_15785</name>
</gene>
<evidence type="ECO:0000313" key="1">
    <source>
        <dbReference type="EMBL" id="PJF34416.1"/>
    </source>
</evidence>